<keyword evidence="2" id="KW-1133">Transmembrane helix</keyword>
<accession>A0AAD5YU18</accession>
<keyword evidence="2" id="KW-0812">Transmembrane</keyword>
<feature type="transmembrane region" description="Helical" evidence="2">
    <location>
        <begin position="611"/>
        <end position="633"/>
    </location>
</feature>
<keyword evidence="2" id="KW-0472">Membrane</keyword>
<evidence type="ECO:0000256" key="2">
    <source>
        <dbReference type="SAM" id="Phobius"/>
    </source>
</evidence>
<dbReference type="AlphaFoldDB" id="A0AAD5YU18"/>
<sequence length="636" mass="71250">MAAVQTQPAIVKPSLKSLLSLPYRLCNPPPAVGKVRSFGVTPLFNVRLDDVLDRKHLPPLGLKDFEEWLLYVEMCPENLYFILWLREYRTRYAAWQKQRDSPHDAAFASTTASRLAAFYSRAKQTFLTPNSNYELNLPSSLLSPFQSRDRHGHPDPVLFDEVERETRRMLEQSLRRFIQGQMNNVGNRRVLCGVIAGILIILVGFLPPIVANFVGHESRWLRLTALPGTWLGLTILICALHGVCLTVYILGDFRQLRKFELSRPTSTKSRNVNQRSNHPPQSTAFPSTPATAYGRSHRHRQRRPMSHISAIDFSDATKSIYTHEVHPFQMSPGLMEANPIEGPSTCPILLEYCSNPEKDAEWLRQQELQRTQEGSSESAEPNSPDSFASTATFIAPFCSPSTTDISGYWDSEEILSMNARWYRLRAMEDLEKLGCEAVRRQPLAEFDFDGLPPAPAKSTTARSARSGNIEAPWVNTQPFPRQGGEGDDSSRSGWADEEPSRWIWLLNIIDRVQTRCSFKKWGRASATDGSGPVFLGGIPPYLSASRSSIGRLHHAGAKSKSTLSISTYASSESHVSSRAKKRSRLMNAVPAFAVPLTRVLNPVIVRGQWEIVVRSAALAFLITWVVLGSLLAIPQR</sequence>
<dbReference type="InterPro" id="IPR044926">
    <property type="entry name" value="RGS_subdomain_2"/>
</dbReference>
<gene>
    <name evidence="3" type="ORF">NP233_g8213</name>
</gene>
<protein>
    <recommendedName>
        <fullName evidence="5">RGS domain-containing protein</fullName>
    </recommendedName>
</protein>
<name>A0AAD5YU18_9AGAR</name>
<dbReference type="InterPro" id="IPR036305">
    <property type="entry name" value="RGS_sf"/>
</dbReference>
<feature type="compositionally biased region" description="Basic residues" evidence="1">
    <location>
        <begin position="295"/>
        <end position="304"/>
    </location>
</feature>
<organism evidence="3 4">
    <name type="scientific">Leucocoprinus birnbaumii</name>
    <dbReference type="NCBI Taxonomy" id="56174"/>
    <lineage>
        <taxon>Eukaryota</taxon>
        <taxon>Fungi</taxon>
        <taxon>Dikarya</taxon>
        <taxon>Basidiomycota</taxon>
        <taxon>Agaricomycotina</taxon>
        <taxon>Agaricomycetes</taxon>
        <taxon>Agaricomycetidae</taxon>
        <taxon>Agaricales</taxon>
        <taxon>Agaricineae</taxon>
        <taxon>Agaricaceae</taxon>
        <taxon>Leucocoprinus</taxon>
    </lineage>
</organism>
<feature type="compositionally biased region" description="Polar residues" evidence="1">
    <location>
        <begin position="457"/>
        <end position="466"/>
    </location>
</feature>
<dbReference type="PANTHER" id="PTHR39466:SF1">
    <property type="entry name" value="RGS DOMAIN-CONTAINING PROTEIN"/>
    <property type="match status" value="1"/>
</dbReference>
<evidence type="ECO:0000313" key="4">
    <source>
        <dbReference type="Proteomes" id="UP001213000"/>
    </source>
</evidence>
<feature type="transmembrane region" description="Helical" evidence="2">
    <location>
        <begin position="230"/>
        <end position="251"/>
    </location>
</feature>
<dbReference type="PANTHER" id="PTHR39466">
    <property type="entry name" value="RGS DOMAIN-CONTAINING PROTEIN"/>
    <property type="match status" value="1"/>
</dbReference>
<keyword evidence="4" id="KW-1185">Reference proteome</keyword>
<evidence type="ECO:0008006" key="5">
    <source>
        <dbReference type="Google" id="ProtNLM"/>
    </source>
</evidence>
<dbReference type="Gene3D" id="1.10.167.10">
    <property type="entry name" value="Regulator of G-protein Signalling 4, domain 2"/>
    <property type="match status" value="1"/>
</dbReference>
<feature type="region of interest" description="Disordered" evidence="1">
    <location>
        <begin position="264"/>
        <end position="304"/>
    </location>
</feature>
<feature type="compositionally biased region" description="Polar residues" evidence="1">
    <location>
        <begin position="264"/>
        <end position="290"/>
    </location>
</feature>
<reference evidence="3" key="1">
    <citation type="submission" date="2022-07" db="EMBL/GenBank/DDBJ databases">
        <title>Genome Sequence of Leucocoprinus birnbaumii.</title>
        <authorList>
            <person name="Buettner E."/>
        </authorList>
    </citation>
    <scope>NUCLEOTIDE SEQUENCE</scope>
    <source>
        <strain evidence="3">VT141</strain>
    </source>
</reference>
<dbReference type="SUPFAM" id="SSF48097">
    <property type="entry name" value="Regulator of G-protein signaling, RGS"/>
    <property type="match status" value="1"/>
</dbReference>
<evidence type="ECO:0000256" key="1">
    <source>
        <dbReference type="SAM" id="MobiDB-lite"/>
    </source>
</evidence>
<feature type="region of interest" description="Disordered" evidence="1">
    <location>
        <begin position="367"/>
        <end position="386"/>
    </location>
</feature>
<proteinExistence type="predicted"/>
<dbReference type="EMBL" id="JANIEX010000651">
    <property type="protein sequence ID" value="KAJ3564566.1"/>
    <property type="molecule type" value="Genomic_DNA"/>
</dbReference>
<evidence type="ECO:0000313" key="3">
    <source>
        <dbReference type="EMBL" id="KAJ3564566.1"/>
    </source>
</evidence>
<comment type="caution">
    <text evidence="3">The sequence shown here is derived from an EMBL/GenBank/DDBJ whole genome shotgun (WGS) entry which is preliminary data.</text>
</comment>
<feature type="region of interest" description="Disordered" evidence="1">
    <location>
        <begin position="449"/>
        <end position="495"/>
    </location>
</feature>
<feature type="transmembrane region" description="Helical" evidence="2">
    <location>
        <begin position="190"/>
        <end position="210"/>
    </location>
</feature>
<dbReference type="Proteomes" id="UP001213000">
    <property type="component" value="Unassembled WGS sequence"/>
</dbReference>